<gene>
    <name evidence="5" type="ORF">GLAREA_05518</name>
</gene>
<evidence type="ECO:0000256" key="2">
    <source>
        <dbReference type="ARBA" id="ARBA00022490"/>
    </source>
</evidence>
<dbReference type="SMART" id="SM00313">
    <property type="entry name" value="PXA"/>
    <property type="match status" value="1"/>
</dbReference>
<evidence type="ECO:0000256" key="3">
    <source>
        <dbReference type="SAM" id="MobiDB-lite"/>
    </source>
</evidence>
<dbReference type="GO" id="GO:0045022">
    <property type="term" value="P:early endosome to late endosome transport"/>
    <property type="evidence" value="ECO:0007669"/>
    <property type="project" value="TreeGrafter"/>
</dbReference>
<keyword evidence="6" id="KW-1185">Reference proteome</keyword>
<evidence type="ECO:0000313" key="5">
    <source>
        <dbReference type="EMBL" id="EPE36180.1"/>
    </source>
</evidence>
<comment type="subcellular location">
    <subcellularLocation>
        <location evidence="1">Cytoplasm</location>
    </subcellularLocation>
</comment>
<evidence type="ECO:0000313" key="6">
    <source>
        <dbReference type="Proteomes" id="UP000016922"/>
    </source>
</evidence>
<dbReference type="OMA" id="KEFVYSW"/>
<organism evidence="5 6">
    <name type="scientific">Glarea lozoyensis (strain ATCC 20868 / MF5171)</name>
    <dbReference type="NCBI Taxonomy" id="1116229"/>
    <lineage>
        <taxon>Eukaryota</taxon>
        <taxon>Fungi</taxon>
        <taxon>Dikarya</taxon>
        <taxon>Ascomycota</taxon>
        <taxon>Pezizomycotina</taxon>
        <taxon>Leotiomycetes</taxon>
        <taxon>Helotiales</taxon>
        <taxon>Helotiaceae</taxon>
        <taxon>Glarea</taxon>
    </lineage>
</organism>
<dbReference type="EMBL" id="KE145353">
    <property type="protein sequence ID" value="EPE36180.1"/>
    <property type="molecule type" value="Genomic_DNA"/>
</dbReference>
<dbReference type="InterPro" id="IPR051837">
    <property type="entry name" value="SortingNexin/PXDomain-PKLike"/>
</dbReference>
<dbReference type="PANTHER" id="PTHR22999:SF23">
    <property type="entry name" value="SORTING NEXIN-16"/>
    <property type="match status" value="1"/>
</dbReference>
<dbReference type="PROSITE" id="PS51207">
    <property type="entry name" value="PXA"/>
    <property type="match status" value="1"/>
</dbReference>
<name>S3DEJ8_GLAL2</name>
<dbReference type="GO" id="GO:0005769">
    <property type="term" value="C:early endosome"/>
    <property type="evidence" value="ECO:0007669"/>
    <property type="project" value="TreeGrafter"/>
</dbReference>
<feature type="region of interest" description="Disordered" evidence="3">
    <location>
        <begin position="1"/>
        <end position="59"/>
    </location>
</feature>
<evidence type="ECO:0000259" key="4">
    <source>
        <dbReference type="PROSITE" id="PS51207"/>
    </source>
</evidence>
<evidence type="ECO:0000256" key="1">
    <source>
        <dbReference type="ARBA" id="ARBA00004496"/>
    </source>
</evidence>
<dbReference type="GO" id="GO:0005770">
    <property type="term" value="C:late endosome"/>
    <property type="evidence" value="ECO:0007669"/>
    <property type="project" value="TreeGrafter"/>
</dbReference>
<sequence>MSRLQPRAKAVSTSNISSQSASANASTGSAQTIQDAAPKVGGPKTRSAPRQASSDPASDRSTLFLIRRTLCPNLAEKGRNTPAPIDEILPPLTSSNEVDLQLYAFIAIIIREFVHTWYTKITPDSVFVEEVVQIIAHCTRALEQRIRNVDIESLVLDELPDLLDVHVQAYRTSHKPLNPSPLETNPREIYHSLWPMPALSPVPDGSGGPLAQQQINNEAVYRQMLVQGVLAVLLPTEDLENDCLTTLVGQIFSEMIIGNGIGGKASEPWLLWEGITKIAEIVQAQLPRSQANVRLARSNSELGPYVAPAELFSSKKKWNIQWSIQKTFWLVLQYAFVAFTAARFLILTLAQSSSLPSRITSPKISSSAVLEGHSSQDGIDAEPIATKAIPSKTPIVEMRIWSAAARLLDFDFRMPWLAATLSFLQWGALTGPGQLGNTDGRIDKILSHAIQTHVLDPSRLPFLLRTVRAAIFPANTLAPPREIPTPAESLLLRRKCAETILSLIPEKVQGIYFGPGVEKRIKEVEDVLDCFGDSYCNKHLLYGIVELIIVRLMPELGEKGVAALLEERLS</sequence>
<dbReference type="Proteomes" id="UP000016922">
    <property type="component" value="Unassembled WGS sequence"/>
</dbReference>
<protein>
    <recommendedName>
        <fullName evidence="4">PXA domain-containing protein</fullName>
    </recommendedName>
</protein>
<dbReference type="GeneID" id="19464572"/>
<feature type="compositionally biased region" description="Polar residues" evidence="3">
    <location>
        <begin position="48"/>
        <end position="59"/>
    </location>
</feature>
<dbReference type="OrthoDB" id="5582218at2759"/>
<dbReference type="KEGG" id="glz:GLAREA_05518"/>
<dbReference type="RefSeq" id="XP_008076998.1">
    <property type="nucleotide sequence ID" value="XM_008078807.1"/>
</dbReference>
<feature type="domain" description="PXA" evidence="4">
    <location>
        <begin position="95"/>
        <end position="283"/>
    </location>
</feature>
<dbReference type="HOGENOM" id="CLU_018250_1_0_1"/>
<dbReference type="PANTHER" id="PTHR22999">
    <property type="entry name" value="PX SERINE/THREONINE KINASE PXK"/>
    <property type="match status" value="1"/>
</dbReference>
<reference evidence="5 6" key="1">
    <citation type="journal article" date="2013" name="BMC Genomics">
        <title>Genomics-driven discovery of the pneumocandin biosynthetic gene cluster in the fungus Glarea lozoyensis.</title>
        <authorList>
            <person name="Chen L."/>
            <person name="Yue Q."/>
            <person name="Zhang X."/>
            <person name="Xiang M."/>
            <person name="Wang C."/>
            <person name="Li S."/>
            <person name="Che Y."/>
            <person name="Ortiz-Lopez F.J."/>
            <person name="Bills G.F."/>
            <person name="Liu X."/>
            <person name="An Z."/>
        </authorList>
    </citation>
    <scope>NUCLEOTIDE SEQUENCE [LARGE SCALE GENOMIC DNA]</scope>
    <source>
        <strain evidence="6">ATCC 20868 / MF5171</strain>
    </source>
</reference>
<dbReference type="GO" id="GO:0035091">
    <property type="term" value="F:phosphatidylinositol binding"/>
    <property type="evidence" value="ECO:0007669"/>
    <property type="project" value="TreeGrafter"/>
</dbReference>
<feature type="compositionally biased region" description="Low complexity" evidence="3">
    <location>
        <begin position="12"/>
        <end position="31"/>
    </location>
</feature>
<keyword evidence="2" id="KW-0963">Cytoplasm</keyword>
<proteinExistence type="predicted"/>
<accession>S3DEJ8</accession>
<dbReference type="STRING" id="1116229.S3DEJ8"/>
<dbReference type="InterPro" id="IPR003114">
    <property type="entry name" value="Phox_assoc"/>
</dbReference>
<dbReference type="eggNOG" id="ENOG502RYEC">
    <property type="taxonomic scope" value="Eukaryota"/>
</dbReference>
<dbReference type="Pfam" id="PF02194">
    <property type="entry name" value="PXA"/>
    <property type="match status" value="1"/>
</dbReference>
<dbReference type="AlphaFoldDB" id="S3DEJ8"/>